<dbReference type="CDD" id="cd07812">
    <property type="entry name" value="SRPBCC"/>
    <property type="match status" value="1"/>
</dbReference>
<name>A0A6J4KVG5_9ACTN</name>
<gene>
    <name evidence="1" type="ORF">AVDCRST_MAG16-524</name>
</gene>
<dbReference type="InterPro" id="IPR023393">
    <property type="entry name" value="START-like_dom_sf"/>
</dbReference>
<organism evidence="1">
    <name type="scientific">uncultured Frankineae bacterium</name>
    <dbReference type="NCBI Taxonomy" id="437475"/>
    <lineage>
        <taxon>Bacteria</taxon>
        <taxon>Bacillati</taxon>
        <taxon>Actinomycetota</taxon>
        <taxon>Actinomycetes</taxon>
        <taxon>Frankiales</taxon>
        <taxon>environmental samples</taxon>
    </lineage>
</organism>
<dbReference type="EC" id="3.2.1.23" evidence="1"/>
<proteinExistence type="predicted"/>
<evidence type="ECO:0000313" key="1">
    <source>
        <dbReference type="EMBL" id="CAA9314489.1"/>
    </source>
</evidence>
<protein>
    <submittedName>
        <fullName evidence="1">Beta-galactosidase</fullName>
        <ecNumber evidence="1">3.2.1.23</ecNumber>
    </submittedName>
</protein>
<dbReference type="GO" id="GO:0004565">
    <property type="term" value="F:beta-galactosidase activity"/>
    <property type="evidence" value="ECO:0007669"/>
    <property type="project" value="UniProtKB-EC"/>
</dbReference>
<dbReference type="AlphaFoldDB" id="A0A6J4KVG5"/>
<keyword evidence="1" id="KW-0378">Hydrolase</keyword>
<keyword evidence="1" id="KW-0326">Glycosidase</keyword>
<sequence length="145" mass="15454">MRLAHRVRTLATPAEVWELLGDPRRWSEFEPALRGVRGRPGATKAGQRLIGLSRFAALGIPLDVLEATPPRRVVLLVHALPGLREQVTCDVTPAARGGSDVVVTVAVDGPLGWPAAAPLLLASGLTARLLARRADRLARAARRAA</sequence>
<dbReference type="SUPFAM" id="SSF55961">
    <property type="entry name" value="Bet v1-like"/>
    <property type="match status" value="1"/>
</dbReference>
<accession>A0A6J4KVG5</accession>
<dbReference type="InterPro" id="IPR019587">
    <property type="entry name" value="Polyketide_cyclase/dehydratase"/>
</dbReference>
<dbReference type="EMBL" id="CADCUE010000031">
    <property type="protein sequence ID" value="CAA9314489.1"/>
    <property type="molecule type" value="Genomic_DNA"/>
</dbReference>
<reference evidence="1" key="1">
    <citation type="submission" date="2020-02" db="EMBL/GenBank/DDBJ databases">
        <authorList>
            <person name="Meier V. D."/>
        </authorList>
    </citation>
    <scope>NUCLEOTIDE SEQUENCE</scope>
    <source>
        <strain evidence="1">AVDCRST_MAG16</strain>
    </source>
</reference>
<dbReference type="Gene3D" id="3.30.530.20">
    <property type="match status" value="1"/>
</dbReference>
<dbReference type="Pfam" id="PF10604">
    <property type="entry name" value="Polyketide_cyc2"/>
    <property type="match status" value="1"/>
</dbReference>